<proteinExistence type="predicted"/>
<gene>
    <name evidence="1" type="ORF">PQI24_12360</name>
</gene>
<protein>
    <submittedName>
        <fullName evidence="1">Uncharacterized protein</fullName>
    </submittedName>
</protein>
<reference evidence="1 2" key="1">
    <citation type="submission" date="2023-01" db="EMBL/GenBank/DDBJ databases">
        <title>Trichodesmium-associated heterotrophic epibiont bacteria.</title>
        <authorList>
            <person name="Cleveland C.S."/>
            <person name="Webb E.A."/>
        </authorList>
    </citation>
    <scope>NUCLEOTIDE SEQUENCE [LARGE SCALE GENOMIC DNA]</scope>
    <source>
        <strain evidence="1 2">USCH2</strain>
    </source>
</reference>
<evidence type="ECO:0000313" key="2">
    <source>
        <dbReference type="Proteomes" id="UP001377972"/>
    </source>
</evidence>
<keyword evidence="2" id="KW-1185">Reference proteome</keyword>
<dbReference type="EMBL" id="JAQPZS010000011">
    <property type="protein sequence ID" value="MEJ6496833.1"/>
    <property type="molecule type" value="Genomic_DNA"/>
</dbReference>
<comment type="caution">
    <text evidence="1">The sequence shown here is derived from an EMBL/GenBank/DDBJ whole genome shotgun (WGS) entry which is preliminary data.</text>
</comment>
<sequence>MIVTVGKNGAIPLPPDDDLNEENKLKIGDILLCTLMKDKRSIKLEKFLDQSLNDEQIKAHGCLCRVEELNPEDFE</sequence>
<dbReference type="RefSeq" id="WP_339981035.1">
    <property type="nucleotide sequence ID" value="NZ_JAQPZS010000011.1"/>
</dbReference>
<organism evidence="1 2">
    <name type="scientific">Pseudoalteromonas lipolytica</name>
    <dbReference type="NCBI Taxonomy" id="570156"/>
    <lineage>
        <taxon>Bacteria</taxon>
        <taxon>Pseudomonadati</taxon>
        <taxon>Pseudomonadota</taxon>
        <taxon>Gammaproteobacteria</taxon>
        <taxon>Alteromonadales</taxon>
        <taxon>Pseudoalteromonadaceae</taxon>
        <taxon>Pseudoalteromonas</taxon>
    </lineage>
</organism>
<accession>A0ABU8SUX6</accession>
<evidence type="ECO:0000313" key="1">
    <source>
        <dbReference type="EMBL" id="MEJ6496833.1"/>
    </source>
</evidence>
<dbReference type="Proteomes" id="UP001377972">
    <property type="component" value="Unassembled WGS sequence"/>
</dbReference>
<name>A0ABU8SUX6_9GAMM</name>